<dbReference type="EMBL" id="CP120992">
    <property type="protein sequence ID" value="WLQ45126.1"/>
    <property type="molecule type" value="Genomic_DNA"/>
</dbReference>
<evidence type="ECO:0000313" key="4">
    <source>
        <dbReference type="Proteomes" id="UP001229952"/>
    </source>
</evidence>
<keyword evidence="4" id="KW-1185">Reference proteome</keyword>
<dbReference type="RefSeq" id="WP_306092334.1">
    <property type="nucleotide sequence ID" value="NZ_CP120992.1"/>
</dbReference>
<evidence type="ECO:0000313" key="3">
    <source>
        <dbReference type="EMBL" id="WLQ45126.1"/>
    </source>
</evidence>
<accession>A0ABY9IDY4</accession>
<keyword evidence="2" id="KW-0812">Transmembrane</keyword>
<feature type="transmembrane region" description="Helical" evidence="2">
    <location>
        <begin position="51"/>
        <end position="71"/>
    </location>
</feature>
<proteinExistence type="predicted"/>
<feature type="compositionally biased region" description="Polar residues" evidence="1">
    <location>
        <begin position="94"/>
        <end position="104"/>
    </location>
</feature>
<gene>
    <name evidence="3" type="ORF">P8A22_37765</name>
</gene>
<evidence type="ECO:0000256" key="2">
    <source>
        <dbReference type="SAM" id="Phobius"/>
    </source>
</evidence>
<feature type="transmembrane region" description="Helical" evidence="2">
    <location>
        <begin position="21"/>
        <end position="39"/>
    </location>
</feature>
<name>A0ABY9IDY4_9ACTN</name>
<evidence type="ECO:0000256" key="1">
    <source>
        <dbReference type="SAM" id="MobiDB-lite"/>
    </source>
</evidence>
<protein>
    <submittedName>
        <fullName evidence="3">Uncharacterized protein</fullName>
    </submittedName>
</protein>
<organism evidence="3 4">
    <name type="scientific">Streptomyces laculatispora</name>
    <dbReference type="NCBI Taxonomy" id="887464"/>
    <lineage>
        <taxon>Bacteria</taxon>
        <taxon>Bacillati</taxon>
        <taxon>Actinomycetota</taxon>
        <taxon>Actinomycetes</taxon>
        <taxon>Kitasatosporales</taxon>
        <taxon>Streptomycetaceae</taxon>
        <taxon>Streptomyces</taxon>
    </lineage>
</organism>
<keyword evidence="2" id="KW-1133">Transmembrane helix</keyword>
<sequence>MEQDGLRAKPSFRRINRATRLTGTLLCWTHAAAMALTATEILLQPSTSRWTTAWIGSWTLTGALLIIWALLRTAQKQRLHQITQPEDDDPGTAVSDTTTYGQAA</sequence>
<keyword evidence="2" id="KW-0472">Membrane</keyword>
<dbReference type="Proteomes" id="UP001229952">
    <property type="component" value="Chromosome"/>
</dbReference>
<reference evidence="3 4" key="1">
    <citation type="submission" date="2023-03" db="EMBL/GenBank/DDBJ databases">
        <title>Isolation and description of six Streptomyces strains from soil environments, able to metabolize different microbial glucans.</title>
        <authorList>
            <person name="Widen T."/>
            <person name="Larsbrink J."/>
        </authorList>
    </citation>
    <scope>NUCLEOTIDE SEQUENCE [LARGE SCALE GENOMIC DNA]</scope>
    <source>
        <strain evidence="3 4">Mut2</strain>
    </source>
</reference>
<feature type="region of interest" description="Disordered" evidence="1">
    <location>
        <begin position="79"/>
        <end position="104"/>
    </location>
</feature>